<keyword evidence="3" id="KW-1185">Reference proteome</keyword>
<comment type="caution">
    <text evidence="2">The sequence shown here is derived from an EMBL/GenBank/DDBJ whole genome shotgun (WGS) entry which is preliminary data.</text>
</comment>
<accession>A0ABP1PVW1</accession>
<name>A0ABP1PVW1_9HEXA</name>
<evidence type="ECO:0000259" key="1">
    <source>
        <dbReference type="PROSITE" id="PS50181"/>
    </source>
</evidence>
<sequence>MSRRPEYSLSALSPLAFNVVDETGAATAEFVYHVDTGILQPLNQLSPNLQNVSVSNSTRSIGNVVYINQYAVRNRSKLAASGIHWLCRSIGDDGESLGVKNSIPAFNMESALQEFLNSWNNPNPLYVQVKARRYLGLNCTQSSQMTQKTRLEELPTVVFDLLTLYLDGISVLSLSQTSHAIEDLLNESFRIKTGSVFHRYCKHDINNETVIKIMRSFDPKLRNLQDEIQCEAPSWKSIFLAYKDYTNTIMDGIMQATIMESMSADIQHSLISNCQEGYQCDILQESGSSCYWNMSSIGGGLFFLSMCPIKLNRMLRASKTVVYRFQDDGHAIYTSSTYCGSKYHHFGTKVINFPHRQLNNFTKKVPGVDRLLITVNEYYINVIPVLGGGSSRLKDLHVDVNLGGSAPIFEIHKNILALWVSPHTIKFYVISIDESGEYKINVLQEFGFANLENVWRKLMINRKGYVTVIKEFCGFVDVNQEAYFAARNFDDTQTCTTDVHYGLCFISHLYGVESFKPSTKKYHAVLESYSPRYFANSCTDILAMAGKTKCSAKGHGIFVFCTNQGAAVSFDSIMWFFTTLPLPPQSEVSTVEVVGDDILLIGVNDKLLFLRLSIISKMSSSDPFVDITTLRIIALPKFPLYGKISKTEFDFDCGKPIVIVTSIQESICTETNQVEQRKKGFGLTLVTKVRIVVKQKADMDRDDQMAAFGVDALPTLPPELWDEVFSYLQGSDYFSAMHASEKFYSMMQKKRTTALFPLISKHLASWMSFSDLLKMRSVCRSWRRGVDLVYEQFPYGIRNGDPVAGVWLRETTEAIPNPGVTLTLSNEVDRFISDMADSLSNPFIGHQLKIQCHDEESVLFYDRVRQLLDRFGHHVWRIVFTIESISDFYQCLVRMPQLRAIETDYSLDTDDNYYSVMDYLSENQLPHLPQLEILISECFQRDPFAEALAHRHASNLKQLTLETPFVALNNTAALLTHVELLGGCCSMEGLQTIASNGPPLEKLHIDVVADNGQYLDALQVFQNLSAFRLTLQSLFLCGNFSNDYNQELLSFKLDMPKLKILKLMFYKGPLDPILSCANLNLLWLMNYNLMDMPNTESRVDFKITDKLTLLTNLWELLPRLATIVVPRPLCSASRYLQFHRMT</sequence>
<evidence type="ECO:0000313" key="3">
    <source>
        <dbReference type="Proteomes" id="UP001642540"/>
    </source>
</evidence>
<dbReference type="Pfam" id="PF00646">
    <property type="entry name" value="F-box"/>
    <property type="match status" value="2"/>
</dbReference>
<dbReference type="InterPro" id="IPR001810">
    <property type="entry name" value="F-box_dom"/>
</dbReference>
<proteinExistence type="predicted"/>
<reference evidence="2 3" key="1">
    <citation type="submission" date="2024-08" db="EMBL/GenBank/DDBJ databases">
        <authorList>
            <person name="Cucini C."/>
            <person name="Frati F."/>
        </authorList>
    </citation>
    <scope>NUCLEOTIDE SEQUENCE [LARGE SCALE GENOMIC DNA]</scope>
</reference>
<organism evidence="2 3">
    <name type="scientific">Orchesella dallaii</name>
    <dbReference type="NCBI Taxonomy" id="48710"/>
    <lineage>
        <taxon>Eukaryota</taxon>
        <taxon>Metazoa</taxon>
        <taxon>Ecdysozoa</taxon>
        <taxon>Arthropoda</taxon>
        <taxon>Hexapoda</taxon>
        <taxon>Collembola</taxon>
        <taxon>Entomobryomorpha</taxon>
        <taxon>Entomobryoidea</taxon>
        <taxon>Orchesellidae</taxon>
        <taxon>Orchesellinae</taxon>
        <taxon>Orchesella</taxon>
    </lineage>
</organism>
<dbReference type="EMBL" id="CAXLJM020000010">
    <property type="protein sequence ID" value="CAL8076170.1"/>
    <property type="molecule type" value="Genomic_DNA"/>
</dbReference>
<evidence type="ECO:0000313" key="2">
    <source>
        <dbReference type="EMBL" id="CAL8076170.1"/>
    </source>
</evidence>
<gene>
    <name evidence="2" type="ORF">ODALV1_LOCUS3381</name>
</gene>
<dbReference type="SMART" id="SM00256">
    <property type="entry name" value="FBOX"/>
    <property type="match status" value="3"/>
</dbReference>
<dbReference type="Proteomes" id="UP001642540">
    <property type="component" value="Unassembled WGS sequence"/>
</dbReference>
<protein>
    <recommendedName>
        <fullName evidence="1">F-box domain-containing protein</fullName>
    </recommendedName>
</protein>
<feature type="domain" description="F-box" evidence="1">
    <location>
        <begin position="710"/>
        <end position="759"/>
    </location>
</feature>
<dbReference type="PROSITE" id="PS50181">
    <property type="entry name" value="FBOX"/>
    <property type="match status" value="1"/>
</dbReference>